<dbReference type="OrthoDB" id="9808866at2"/>
<evidence type="ECO:0000313" key="2">
    <source>
        <dbReference type="EMBL" id="SIR48347.1"/>
    </source>
</evidence>
<feature type="region of interest" description="Disordered" evidence="1">
    <location>
        <begin position="103"/>
        <end position="122"/>
    </location>
</feature>
<organism evidence="2 3">
    <name type="scientific">Microbispora rosea</name>
    <dbReference type="NCBI Taxonomy" id="58117"/>
    <lineage>
        <taxon>Bacteria</taxon>
        <taxon>Bacillati</taxon>
        <taxon>Actinomycetota</taxon>
        <taxon>Actinomycetes</taxon>
        <taxon>Streptosporangiales</taxon>
        <taxon>Streptosporangiaceae</taxon>
        <taxon>Microbispora</taxon>
    </lineage>
</organism>
<dbReference type="RefSeq" id="WP_076435162.1">
    <property type="nucleotide sequence ID" value="NZ_FTNI01000009.1"/>
</dbReference>
<evidence type="ECO:0000256" key="1">
    <source>
        <dbReference type="SAM" id="MobiDB-lite"/>
    </source>
</evidence>
<gene>
    <name evidence="2" type="ORF">SAMN05421833_109244</name>
</gene>
<reference evidence="3" key="1">
    <citation type="submission" date="2017-01" db="EMBL/GenBank/DDBJ databases">
        <authorList>
            <person name="Varghese N."/>
            <person name="Submissions S."/>
        </authorList>
    </citation>
    <scope>NUCLEOTIDE SEQUENCE [LARGE SCALE GENOMIC DNA]</scope>
    <source>
        <strain evidence="3">ATCC 12950</strain>
    </source>
</reference>
<sequence>MSEQHHPVTGEHKYEQEISSSEEHEERPGRSLITTDHEVIRRWAEERDARPVTVTGTEHEGRPGVLRFDFQGYGGEDLKEISWDEWFTTFEERNLNFIYQEHRKDGSPSNFFRLENPEREDA</sequence>
<dbReference type="AlphaFoldDB" id="A0A1N7BAJ1"/>
<dbReference type="STRING" id="58117.SAMN05421833_109244"/>
<keyword evidence="3" id="KW-1185">Reference proteome</keyword>
<proteinExistence type="predicted"/>
<name>A0A1N7BAJ1_9ACTN</name>
<evidence type="ECO:0008006" key="4">
    <source>
        <dbReference type="Google" id="ProtNLM"/>
    </source>
</evidence>
<protein>
    <recommendedName>
        <fullName evidence="4">1,4-alpha-glucan branching enzyme</fullName>
    </recommendedName>
</protein>
<dbReference type="EMBL" id="FTNI01000009">
    <property type="protein sequence ID" value="SIR48347.1"/>
    <property type="molecule type" value="Genomic_DNA"/>
</dbReference>
<evidence type="ECO:0000313" key="3">
    <source>
        <dbReference type="Proteomes" id="UP000186096"/>
    </source>
</evidence>
<feature type="region of interest" description="Disordered" evidence="1">
    <location>
        <begin position="1"/>
        <end position="38"/>
    </location>
</feature>
<accession>A0A1N7BAJ1</accession>
<dbReference type="Proteomes" id="UP000186096">
    <property type="component" value="Unassembled WGS sequence"/>
</dbReference>